<dbReference type="EMBL" id="CP111023">
    <property type="protein sequence ID" value="WAR20969.1"/>
    <property type="molecule type" value="Genomic_DNA"/>
</dbReference>
<feature type="domain" description="RAI1-like" evidence="1">
    <location>
        <begin position="69"/>
        <end position="126"/>
    </location>
</feature>
<reference evidence="2" key="1">
    <citation type="submission" date="2022-11" db="EMBL/GenBank/DDBJ databases">
        <title>Centuries of genome instability and evolution in soft-shell clam transmissible cancer (bioRxiv).</title>
        <authorList>
            <person name="Hart S.F.M."/>
            <person name="Yonemitsu M.A."/>
            <person name="Giersch R.M."/>
            <person name="Beal B.F."/>
            <person name="Arriagada G."/>
            <person name="Davis B.W."/>
            <person name="Ostrander E.A."/>
            <person name="Goff S.P."/>
            <person name="Metzger M.J."/>
        </authorList>
    </citation>
    <scope>NUCLEOTIDE SEQUENCE</scope>
    <source>
        <strain evidence="2">MELC-2E11</strain>
        <tissue evidence="2">Siphon/mantle</tissue>
    </source>
</reference>
<dbReference type="InterPro" id="IPR013961">
    <property type="entry name" value="RAI1"/>
</dbReference>
<dbReference type="Proteomes" id="UP001164746">
    <property type="component" value="Chromosome 12"/>
</dbReference>
<evidence type="ECO:0000313" key="2">
    <source>
        <dbReference type="EMBL" id="WAR20969.1"/>
    </source>
</evidence>
<keyword evidence="3" id="KW-1185">Reference proteome</keyword>
<proteinExistence type="predicted"/>
<name>A0ABY7FHZ0_MYAAR</name>
<gene>
    <name evidence="2" type="ORF">MAR_014943</name>
</gene>
<sequence>MVTITLVITVGTCWCKLARESILSAHDVQKYDVDAKARPRRKLKRHNLTGNRMARFNTDKGRFDYPNSDIKREFHDDTSQRKYFIKPSNFDNVKYDLTKGYEGIVKRDANKNEKLEPLLKWIKHHELGFFRNRI</sequence>
<organism evidence="2 3">
    <name type="scientific">Mya arenaria</name>
    <name type="common">Soft-shell clam</name>
    <dbReference type="NCBI Taxonomy" id="6604"/>
    <lineage>
        <taxon>Eukaryota</taxon>
        <taxon>Metazoa</taxon>
        <taxon>Spiralia</taxon>
        <taxon>Lophotrochozoa</taxon>
        <taxon>Mollusca</taxon>
        <taxon>Bivalvia</taxon>
        <taxon>Autobranchia</taxon>
        <taxon>Heteroconchia</taxon>
        <taxon>Euheterodonta</taxon>
        <taxon>Imparidentia</taxon>
        <taxon>Neoheterodontei</taxon>
        <taxon>Myida</taxon>
        <taxon>Myoidea</taxon>
        <taxon>Myidae</taxon>
        <taxon>Mya</taxon>
    </lineage>
</organism>
<dbReference type="Pfam" id="PF08652">
    <property type="entry name" value="RAI1"/>
    <property type="match status" value="1"/>
</dbReference>
<protein>
    <recommendedName>
        <fullName evidence="1">RAI1-like domain-containing protein</fullName>
    </recommendedName>
</protein>
<evidence type="ECO:0000313" key="3">
    <source>
        <dbReference type="Proteomes" id="UP001164746"/>
    </source>
</evidence>
<accession>A0ABY7FHZ0</accession>
<evidence type="ECO:0000259" key="1">
    <source>
        <dbReference type="Pfam" id="PF08652"/>
    </source>
</evidence>